<dbReference type="Pfam" id="PF00365">
    <property type="entry name" value="PFK"/>
    <property type="match status" value="1"/>
</dbReference>
<feature type="binding site" evidence="15">
    <location>
        <begin position="115"/>
        <end position="118"/>
    </location>
    <ligand>
        <name>ATP</name>
        <dbReference type="ChEBI" id="CHEBI:30616"/>
    </ligand>
</feature>
<dbReference type="GO" id="GO:0042802">
    <property type="term" value="F:identical protein binding"/>
    <property type="evidence" value="ECO:0007669"/>
    <property type="project" value="TreeGrafter"/>
</dbReference>
<evidence type="ECO:0000313" key="18">
    <source>
        <dbReference type="Proteomes" id="UP000295515"/>
    </source>
</evidence>
<comment type="pathway">
    <text evidence="4 15">Carbohydrate degradation; glycolysis; D-glyceraldehyde 3-phosphate and glycerone phosphate from D-glucose: step 3/4.</text>
</comment>
<dbReference type="PANTHER" id="PTHR13697:SF4">
    <property type="entry name" value="ATP-DEPENDENT 6-PHOSPHOFRUCTOKINASE"/>
    <property type="match status" value="1"/>
</dbReference>
<feature type="binding site" description="in other chain" evidence="15">
    <location>
        <begin position="263"/>
        <end position="266"/>
    </location>
    <ligand>
        <name>substrate</name>
        <note>ligand shared between dimeric partners</note>
    </ligand>
</feature>
<dbReference type="InterPro" id="IPR000023">
    <property type="entry name" value="Phosphofructokinase_dom"/>
</dbReference>
<dbReference type="Gene3D" id="3.40.50.450">
    <property type="match status" value="1"/>
</dbReference>
<evidence type="ECO:0000256" key="9">
    <source>
        <dbReference type="ARBA" id="ARBA00022741"/>
    </source>
</evidence>
<sequence length="332" mass="36653">MYIQDLVNKGGMKMKKIAVLTSGGDAPGMNAAIRAIMRVASRKGVEVYGIYDGYTGLVNGKIEKLKNIDVSEILSRGGTILGSSRLPEFKEDQVQMQAINQLKERGIEGLIVIGGDGTYRGALELSQKGICCVGIPGTIDNDINGTDETIGFHTALYNIVDAVNKLRDTSSSHHRCFVIEVMGNHKDSLALYSGIACGSEFIITKNTGYDEDYIIQMMDYYEKQQGKKHAIIIASEKMIDVEKLAERISKETHFSGRSIVLGHIQRGGSPVPQDRILASQMGQYAVELLLNHQSGYCVCKKDNHIVARKIEDALNDVSEIQERMYQLFNELV</sequence>
<dbReference type="GO" id="GO:0046872">
    <property type="term" value="F:metal ion binding"/>
    <property type="evidence" value="ECO:0007669"/>
    <property type="project" value="UniProtKB-KW"/>
</dbReference>
<dbReference type="EMBL" id="SMCQ01000017">
    <property type="protein sequence ID" value="TCV95364.1"/>
    <property type="molecule type" value="Genomic_DNA"/>
</dbReference>
<dbReference type="GO" id="GO:0005945">
    <property type="term" value="C:6-phosphofructokinase complex"/>
    <property type="evidence" value="ECO:0007669"/>
    <property type="project" value="TreeGrafter"/>
</dbReference>
<feature type="active site" description="Proton acceptor" evidence="15">
    <location>
        <position position="140"/>
    </location>
</feature>
<feature type="binding site" description="in other chain" evidence="15">
    <location>
        <begin position="227"/>
        <end position="229"/>
    </location>
    <ligand>
        <name>ADP</name>
        <dbReference type="ChEBI" id="CHEBI:456216"/>
        <note>allosteric activator; ligand shared between dimeric partners</note>
    </ligand>
</feature>
<feature type="binding site" description="in other chain" evidence="15">
    <location>
        <begin position="182"/>
        <end position="184"/>
    </location>
    <ligand>
        <name>substrate</name>
        <note>ligand shared between dimeric partners</note>
    </ligand>
</feature>
<dbReference type="PRINTS" id="PR00476">
    <property type="entry name" value="PHFRCTKINASE"/>
</dbReference>
<dbReference type="FunFam" id="3.40.50.460:FF:000002">
    <property type="entry name" value="ATP-dependent 6-phosphofructokinase"/>
    <property type="match status" value="1"/>
</dbReference>
<accession>A0A4R3YVE2</accession>
<dbReference type="InterPro" id="IPR012828">
    <property type="entry name" value="PFKA_ATP_prok"/>
</dbReference>
<comment type="caution">
    <text evidence="17">The sequence shown here is derived from an EMBL/GenBank/DDBJ whole genome shotgun (WGS) entry which is preliminary data.</text>
</comment>
<dbReference type="Proteomes" id="UP000295515">
    <property type="component" value="Unassembled WGS sequence"/>
</dbReference>
<keyword evidence="5 15" id="KW-0963">Cytoplasm</keyword>
<feature type="binding site" evidence="15">
    <location>
        <position position="116"/>
    </location>
    <ligand>
        <name>Mg(2+)</name>
        <dbReference type="ChEBI" id="CHEBI:18420"/>
        <note>catalytic</note>
    </ligand>
</feature>
<comment type="subcellular location">
    <subcellularLocation>
        <location evidence="3 15">Cytoplasm</location>
    </subcellularLocation>
</comment>
<evidence type="ECO:0000256" key="13">
    <source>
        <dbReference type="ARBA" id="ARBA00023152"/>
    </source>
</evidence>
<feature type="binding site" description="in other chain" evidence="15">
    <location>
        <position position="236"/>
    </location>
    <ligand>
        <name>substrate</name>
        <note>ligand shared between dimeric partners</note>
    </ligand>
</feature>
<evidence type="ECO:0000256" key="8">
    <source>
        <dbReference type="ARBA" id="ARBA00022723"/>
    </source>
</evidence>
<feature type="binding site" evidence="15">
    <location>
        <position position="257"/>
    </location>
    <ligand>
        <name>substrate</name>
        <note>ligand shared between dimeric partners</note>
    </ligand>
</feature>
<dbReference type="GO" id="GO:0006002">
    <property type="term" value="P:fructose 6-phosphate metabolic process"/>
    <property type="evidence" value="ECO:0007669"/>
    <property type="project" value="UniProtKB-UniRule"/>
</dbReference>
<evidence type="ECO:0000256" key="15">
    <source>
        <dbReference type="HAMAP-Rule" id="MF_00339"/>
    </source>
</evidence>
<dbReference type="PROSITE" id="PS00433">
    <property type="entry name" value="PHOSPHOFRUCTOKINASE"/>
    <property type="match status" value="1"/>
</dbReference>
<dbReference type="GO" id="GO:0061621">
    <property type="term" value="P:canonical glycolysis"/>
    <property type="evidence" value="ECO:0007669"/>
    <property type="project" value="TreeGrafter"/>
</dbReference>
<dbReference type="NCBIfam" id="TIGR02482">
    <property type="entry name" value="PFKA_ATP"/>
    <property type="match status" value="1"/>
</dbReference>
<keyword evidence="10 15" id="KW-0418">Kinase</keyword>
<dbReference type="FunFam" id="3.40.50.450:FF:000001">
    <property type="entry name" value="ATP-dependent 6-phosphofructokinase"/>
    <property type="match status" value="1"/>
</dbReference>
<dbReference type="AlphaFoldDB" id="A0A4R3YVE2"/>
<feature type="domain" description="Phosphofructokinase" evidence="16">
    <location>
        <begin position="16"/>
        <end position="289"/>
    </location>
</feature>
<comment type="cofactor">
    <cofactor evidence="1 15">
        <name>Mg(2+)</name>
        <dbReference type="ChEBI" id="CHEBI:18420"/>
    </cofactor>
</comment>
<comment type="caution">
    <text evidence="15">Lacks conserved residue(s) required for the propagation of feature annotation.</text>
</comment>
<dbReference type="GO" id="GO:0005524">
    <property type="term" value="F:ATP binding"/>
    <property type="evidence" value="ECO:0007669"/>
    <property type="project" value="UniProtKB-UniRule"/>
</dbReference>
<organism evidence="17 18">
    <name type="scientific">Longibaculum muris</name>
    <dbReference type="NCBI Taxonomy" id="1796628"/>
    <lineage>
        <taxon>Bacteria</taxon>
        <taxon>Bacillati</taxon>
        <taxon>Bacillota</taxon>
        <taxon>Erysipelotrichia</taxon>
        <taxon>Erysipelotrichales</taxon>
        <taxon>Coprobacillaceae</taxon>
        <taxon>Longibaculum</taxon>
    </lineage>
</organism>
<feature type="binding site" description="in other chain" evidence="15">
    <location>
        <begin position="138"/>
        <end position="140"/>
    </location>
    <ligand>
        <name>substrate</name>
        <note>ligand shared between dimeric partners</note>
    </ligand>
</feature>
<dbReference type="InterPro" id="IPR012003">
    <property type="entry name" value="ATP_PFK_prok-type"/>
</dbReference>
<dbReference type="PANTHER" id="PTHR13697">
    <property type="entry name" value="PHOSPHOFRUCTOKINASE"/>
    <property type="match status" value="1"/>
</dbReference>
<dbReference type="GO" id="GO:0016208">
    <property type="term" value="F:AMP binding"/>
    <property type="evidence" value="ECO:0007669"/>
    <property type="project" value="TreeGrafter"/>
</dbReference>
<feature type="binding site" evidence="15">
    <location>
        <begin position="85"/>
        <end position="86"/>
    </location>
    <ligand>
        <name>ATP</name>
        <dbReference type="ChEBI" id="CHEBI:30616"/>
    </ligand>
</feature>
<reference evidence="17 18" key="1">
    <citation type="submission" date="2019-03" db="EMBL/GenBank/DDBJ databases">
        <title>Genomic Encyclopedia of Type Strains, Phase IV (KMG-IV): sequencing the most valuable type-strain genomes for metagenomic binning, comparative biology and taxonomic classification.</title>
        <authorList>
            <person name="Goeker M."/>
        </authorList>
    </citation>
    <scope>NUCLEOTIDE SEQUENCE [LARGE SCALE GENOMIC DNA]</scope>
    <source>
        <strain evidence="17 18">DSM 29487</strain>
    </source>
</reference>
<feature type="binding site" evidence="15">
    <location>
        <begin position="34"/>
        <end position="38"/>
    </location>
    <ligand>
        <name>ADP</name>
        <dbReference type="ChEBI" id="CHEBI:456216"/>
        <note>allosteric activator; ligand shared between dimeric partners</note>
    </ligand>
</feature>
<feature type="binding site" evidence="15">
    <location>
        <position position="175"/>
    </location>
    <ligand>
        <name>substrate</name>
        <note>ligand shared between dimeric partners</note>
    </ligand>
</feature>
<evidence type="ECO:0000313" key="17">
    <source>
        <dbReference type="EMBL" id="TCV95364.1"/>
    </source>
</evidence>
<dbReference type="SUPFAM" id="SSF53784">
    <property type="entry name" value="Phosphofructokinase"/>
    <property type="match status" value="1"/>
</dbReference>
<dbReference type="InterPro" id="IPR022953">
    <property type="entry name" value="ATP_PFK"/>
</dbReference>
<feature type="binding site" description="in other chain" evidence="15">
    <location>
        <begin position="198"/>
        <end position="200"/>
    </location>
    <ligand>
        <name>ADP</name>
        <dbReference type="ChEBI" id="CHEBI:456216"/>
        <note>allosteric activator; ligand shared between dimeric partners</note>
    </ligand>
</feature>
<keyword evidence="13 15" id="KW-0324">Glycolysis</keyword>
<evidence type="ECO:0000259" key="16">
    <source>
        <dbReference type="Pfam" id="PF00365"/>
    </source>
</evidence>
<dbReference type="EC" id="2.7.1.11" evidence="15"/>
<evidence type="ECO:0000256" key="7">
    <source>
        <dbReference type="ARBA" id="ARBA00022679"/>
    </source>
</evidence>
<protein>
    <recommendedName>
        <fullName evidence="15">ATP-dependent 6-phosphofructokinase</fullName>
        <shortName evidence="15">ATP-PFK</shortName>
        <shortName evidence="15">Phosphofructokinase</shortName>
        <ecNumber evidence="15">2.7.1.11</ecNumber>
    </recommendedName>
    <alternativeName>
        <fullName evidence="15">Phosphohexokinase</fullName>
    </alternativeName>
</protein>
<keyword evidence="12 15" id="KW-0460">Magnesium</keyword>
<evidence type="ECO:0000256" key="11">
    <source>
        <dbReference type="ARBA" id="ARBA00022840"/>
    </source>
</evidence>
<feature type="binding site" description="in other chain" evidence="15">
    <location>
        <position position="167"/>
    </location>
    <ligand>
        <name>ADP</name>
        <dbReference type="ChEBI" id="CHEBI:456216"/>
        <note>allosteric activator; ligand shared between dimeric partners</note>
    </ligand>
</feature>
<dbReference type="Gene3D" id="3.40.50.460">
    <property type="entry name" value="Phosphofructokinase domain"/>
    <property type="match status" value="1"/>
</dbReference>
<evidence type="ECO:0000256" key="12">
    <source>
        <dbReference type="ARBA" id="ARBA00022842"/>
    </source>
</evidence>
<keyword evidence="9 15" id="KW-0547">Nucleotide-binding</keyword>
<comment type="activity regulation">
    <text evidence="15">Allosterically activated by ADP and other diphosphonucleosides, and allosterically inhibited by phosphoenolpyruvate.</text>
</comment>
<evidence type="ECO:0000256" key="6">
    <source>
        <dbReference type="ARBA" id="ARBA00022533"/>
    </source>
</evidence>
<keyword evidence="18" id="KW-1185">Reference proteome</keyword>
<keyword evidence="8 15" id="KW-0479">Metal-binding</keyword>
<evidence type="ECO:0000256" key="14">
    <source>
        <dbReference type="ARBA" id="ARBA00048070"/>
    </source>
</evidence>
<dbReference type="UniPathway" id="UPA00109">
    <property type="reaction ID" value="UER00182"/>
</dbReference>
<comment type="function">
    <text evidence="2 15">Catalyzes the phosphorylation of D-fructose 6-phosphate to fructose 1,6-bisphosphate by ATP, the first committing step of glycolysis.</text>
</comment>
<comment type="subunit">
    <text evidence="15">Homotetramer.</text>
</comment>
<proteinExistence type="inferred from homology"/>
<evidence type="ECO:0000256" key="2">
    <source>
        <dbReference type="ARBA" id="ARBA00002659"/>
    </source>
</evidence>
<dbReference type="GO" id="GO:0048029">
    <property type="term" value="F:monosaccharide binding"/>
    <property type="evidence" value="ECO:0007669"/>
    <property type="project" value="TreeGrafter"/>
</dbReference>
<evidence type="ECO:0000256" key="10">
    <source>
        <dbReference type="ARBA" id="ARBA00022777"/>
    </source>
</evidence>
<dbReference type="NCBIfam" id="NF002872">
    <property type="entry name" value="PRK03202.1"/>
    <property type="match status" value="1"/>
</dbReference>
<comment type="catalytic activity">
    <reaction evidence="14 15">
        <text>beta-D-fructose 6-phosphate + ATP = beta-D-fructose 1,6-bisphosphate + ADP + H(+)</text>
        <dbReference type="Rhea" id="RHEA:16109"/>
        <dbReference type="ChEBI" id="CHEBI:15378"/>
        <dbReference type="ChEBI" id="CHEBI:30616"/>
        <dbReference type="ChEBI" id="CHEBI:32966"/>
        <dbReference type="ChEBI" id="CHEBI:57634"/>
        <dbReference type="ChEBI" id="CHEBI:456216"/>
        <dbReference type="EC" id="2.7.1.11"/>
    </reaction>
</comment>
<dbReference type="GO" id="GO:0070095">
    <property type="term" value="F:fructose-6-phosphate binding"/>
    <property type="evidence" value="ECO:0007669"/>
    <property type="project" value="TreeGrafter"/>
</dbReference>
<keyword evidence="11 15" id="KW-0067">ATP-binding</keyword>
<evidence type="ECO:0000256" key="4">
    <source>
        <dbReference type="ARBA" id="ARBA00004679"/>
    </source>
</evidence>
<name>A0A4R3YVE2_9FIRM</name>
<dbReference type="GO" id="GO:0030388">
    <property type="term" value="P:fructose 1,6-bisphosphate metabolic process"/>
    <property type="evidence" value="ECO:0007669"/>
    <property type="project" value="TreeGrafter"/>
</dbReference>
<dbReference type="HAMAP" id="MF_00339">
    <property type="entry name" value="Phosphofructokinase_I_B1"/>
    <property type="match status" value="1"/>
</dbReference>
<keyword evidence="7 15" id="KW-0808">Transferase</keyword>
<dbReference type="GO" id="GO:0003872">
    <property type="term" value="F:6-phosphofructokinase activity"/>
    <property type="evidence" value="ECO:0007669"/>
    <property type="project" value="UniProtKB-UniRule"/>
</dbReference>
<evidence type="ECO:0000256" key="5">
    <source>
        <dbReference type="ARBA" id="ARBA00022490"/>
    </source>
</evidence>
<gene>
    <name evidence="15" type="primary">pfkA</name>
    <name evidence="17" type="ORF">EDD60_11725</name>
</gene>
<feature type="binding site" evidence="15">
    <location>
        <position position="24"/>
    </location>
    <ligand>
        <name>ATP</name>
        <dbReference type="ChEBI" id="CHEBI:30616"/>
    </ligand>
</feature>
<dbReference type="InterPro" id="IPR015912">
    <property type="entry name" value="Phosphofructokinase_CS"/>
</dbReference>
<keyword evidence="6 15" id="KW-0021">Allosteric enzyme</keyword>
<evidence type="ECO:0000256" key="3">
    <source>
        <dbReference type="ARBA" id="ARBA00004496"/>
    </source>
</evidence>
<dbReference type="InterPro" id="IPR035966">
    <property type="entry name" value="PKF_sf"/>
</dbReference>
<dbReference type="PIRSF" id="PIRSF000532">
    <property type="entry name" value="ATP_PFK_prok"/>
    <property type="match status" value="1"/>
</dbReference>
<comment type="similarity">
    <text evidence="15">Belongs to the phosphofructokinase type A (PFKA) family. ATP-dependent PFK group I subfamily. Prokaryotic clade 'B1' sub-subfamily.</text>
</comment>
<evidence type="ECO:0000256" key="1">
    <source>
        <dbReference type="ARBA" id="ARBA00001946"/>
    </source>
</evidence>